<dbReference type="PANTHER" id="PTHR43098:SF3">
    <property type="entry name" value="L-ORNITHINE N(5)-MONOOXYGENASE-RELATED"/>
    <property type="match status" value="1"/>
</dbReference>
<dbReference type="SUPFAM" id="SSF51905">
    <property type="entry name" value="FAD/NAD(P)-binding domain"/>
    <property type="match status" value="2"/>
</dbReference>
<sequence length="530" mass="57759">MADVDVVVAGAGFSGIYAVYALREAGLTVRAFEAGDGIGGTWFWNSYPGARCDVESKDYSYSFSPELEQEWSWSERYPAQPEILRYLHHVADRFGLWPYIQLNTRVTSASWDSAAGEWTVTTDAGAAVTARYFVSAVGALSQFQVPALPGLEEFEGPWYHTSRWPKEGVDFTGKRVGLVGTGSTGIQIAPEIAAVADQLYVFQRTANFAVPNRNRPWEAAEWSAFKSRYRDYRAEARESFLGVPVPGTGRPVLSEPLEDVQRLFMARWKAGGGMPFLGAYTDVLVSEPANDVVAEFMRDRIRETVTDPAVAELLCPRGYPVGAKRLCQSDDYYAMFNRDNVTLVDIRSAPIESVYPGGVKTAADSYELDALVFATGFDALTGAQLAIDTRGVNEATLGDAWAAGARTYLGIGVPAFPNMFLITGPGSPAVFSNVVLSIEQHVEWVRDCIVWLRDHGHATIEATVAAQDAWMSHVTEVANGTLFPRADSWYVGANIPGKPRVFTSYLGGCGPYRAKCDAVAAAGYEGFAVS</sequence>
<accession>A0A6P2C6Q1</accession>
<organism evidence="8 9">
    <name type="scientific">Trebonia kvetii</name>
    <dbReference type="NCBI Taxonomy" id="2480626"/>
    <lineage>
        <taxon>Bacteria</taxon>
        <taxon>Bacillati</taxon>
        <taxon>Actinomycetota</taxon>
        <taxon>Actinomycetes</taxon>
        <taxon>Streptosporangiales</taxon>
        <taxon>Treboniaceae</taxon>
        <taxon>Trebonia</taxon>
    </lineage>
</organism>
<dbReference type="Gene3D" id="3.50.50.60">
    <property type="entry name" value="FAD/NAD(P)-binding domain"/>
    <property type="match status" value="3"/>
</dbReference>
<evidence type="ECO:0000256" key="7">
    <source>
        <dbReference type="ARBA" id="ARBA00023033"/>
    </source>
</evidence>
<keyword evidence="5" id="KW-0521">NADP</keyword>
<keyword evidence="9" id="KW-1185">Reference proteome</keyword>
<dbReference type="PANTHER" id="PTHR43098">
    <property type="entry name" value="L-ORNITHINE N(5)-MONOOXYGENASE-RELATED"/>
    <property type="match status" value="1"/>
</dbReference>
<evidence type="ECO:0000313" key="8">
    <source>
        <dbReference type="EMBL" id="TVZ06046.1"/>
    </source>
</evidence>
<dbReference type="InterPro" id="IPR020946">
    <property type="entry name" value="Flavin_mOase-like"/>
</dbReference>
<comment type="caution">
    <text evidence="8">The sequence shown here is derived from an EMBL/GenBank/DDBJ whole genome shotgun (WGS) entry which is preliminary data.</text>
</comment>
<dbReference type="AlphaFoldDB" id="A0A6P2C6Q1"/>
<dbReference type="Proteomes" id="UP000460272">
    <property type="component" value="Unassembled WGS sequence"/>
</dbReference>
<evidence type="ECO:0000256" key="6">
    <source>
        <dbReference type="ARBA" id="ARBA00023002"/>
    </source>
</evidence>
<dbReference type="RefSeq" id="WP_145850800.1">
    <property type="nucleotide sequence ID" value="NZ_RPFW01000001.1"/>
</dbReference>
<proteinExistence type="inferred from homology"/>
<dbReference type="GO" id="GO:0050661">
    <property type="term" value="F:NADP binding"/>
    <property type="evidence" value="ECO:0007669"/>
    <property type="project" value="InterPro"/>
</dbReference>
<dbReference type="InterPro" id="IPR000960">
    <property type="entry name" value="Flavin_mOase"/>
</dbReference>
<dbReference type="GO" id="GO:0050660">
    <property type="term" value="F:flavin adenine dinucleotide binding"/>
    <property type="evidence" value="ECO:0007669"/>
    <property type="project" value="InterPro"/>
</dbReference>
<evidence type="ECO:0000256" key="5">
    <source>
        <dbReference type="ARBA" id="ARBA00022857"/>
    </source>
</evidence>
<dbReference type="InterPro" id="IPR050775">
    <property type="entry name" value="FAD-binding_Monooxygenases"/>
</dbReference>
<evidence type="ECO:0000256" key="3">
    <source>
        <dbReference type="ARBA" id="ARBA00022630"/>
    </source>
</evidence>
<evidence type="ECO:0000313" key="9">
    <source>
        <dbReference type="Proteomes" id="UP000460272"/>
    </source>
</evidence>
<keyword evidence="6" id="KW-0560">Oxidoreductase</keyword>
<reference evidence="8 9" key="1">
    <citation type="submission" date="2018-11" db="EMBL/GenBank/DDBJ databases">
        <title>Trebonia kvetii gen.nov., sp.nov., a novel acidophilic actinobacterium, and proposal of the new actinobacterial family Treboniaceae fam. nov.</title>
        <authorList>
            <person name="Rapoport D."/>
            <person name="Sagova-Mareckova M."/>
            <person name="Sedlacek I."/>
            <person name="Provaznik J."/>
            <person name="Kralova S."/>
            <person name="Pavlinic D."/>
            <person name="Benes V."/>
            <person name="Kopecky J."/>
        </authorList>
    </citation>
    <scope>NUCLEOTIDE SEQUENCE [LARGE SCALE GENOMIC DNA]</scope>
    <source>
        <strain evidence="8 9">15Tr583</strain>
    </source>
</reference>
<dbReference type="InterPro" id="IPR036188">
    <property type="entry name" value="FAD/NAD-bd_sf"/>
</dbReference>
<dbReference type="PRINTS" id="PR00370">
    <property type="entry name" value="FMOXYGENASE"/>
</dbReference>
<dbReference type="OrthoDB" id="5168853at2"/>
<dbReference type="Pfam" id="PF00743">
    <property type="entry name" value="FMO-like"/>
    <property type="match status" value="1"/>
</dbReference>
<comment type="similarity">
    <text evidence="2">Belongs to the FAD-binding monooxygenase family.</text>
</comment>
<dbReference type="EMBL" id="RPFW01000001">
    <property type="protein sequence ID" value="TVZ06046.1"/>
    <property type="molecule type" value="Genomic_DNA"/>
</dbReference>
<protein>
    <submittedName>
        <fullName evidence="8">NAD(P)/FAD-dependent oxidoreductase</fullName>
    </submittedName>
</protein>
<name>A0A6P2C6Q1_9ACTN</name>
<keyword evidence="3" id="KW-0285">Flavoprotein</keyword>
<evidence type="ECO:0000256" key="4">
    <source>
        <dbReference type="ARBA" id="ARBA00022827"/>
    </source>
</evidence>
<keyword evidence="4" id="KW-0274">FAD</keyword>
<dbReference type="GO" id="GO:0004499">
    <property type="term" value="F:N,N-dimethylaniline monooxygenase activity"/>
    <property type="evidence" value="ECO:0007669"/>
    <property type="project" value="InterPro"/>
</dbReference>
<evidence type="ECO:0000256" key="1">
    <source>
        <dbReference type="ARBA" id="ARBA00001974"/>
    </source>
</evidence>
<comment type="cofactor">
    <cofactor evidence="1">
        <name>FAD</name>
        <dbReference type="ChEBI" id="CHEBI:57692"/>
    </cofactor>
</comment>
<keyword evidence="7" id="KW-0503">Monooxygenase</keyword>
<gene>
    <name evidence="8" type="ORF">EAS64_00840</name>
</gene>
<evidence type="ECO:0000256" key="2">
    <source>
        <dbReference type="ARBA" id="ARBA00010139"/>
    </source>
</evidence>